<dbReference type="AlphaFoldDB" id="A0A937XB51"/>
<evidence type="ECO:0000256" key="1">
    <source>
        <dbReference type="SAM" id="MobiDB-lite"/>
    </source>
</evidence>
<reference evidence="2" key="1">
    <citation type="submission" date="2019-03" db="EMBL/GenBank/DDBJ databases">
        <title>Lake Tanganyika Metagenome-Assembled Genomes (MAGs).</title>
        <authorList>
            <person name="Tran P."/>
        </authorList>
    </citation>
    <scope>NUCLEOTIDE SEQUENCE</scope>
    <source>
        <strain evidence="2">M_DeepCast_400m_m2_100</strain>
    </source>
</reference>
<comment type="caution">
    <text evidence="2">The sequence shown here is derived from an EMBL/GenBank/DDBJ whole genome shotgun (WGS) entry which is preliminary data.</text>
</comment>
<proteinExistence type="predicted"/>
<dbReference type="EMBL" id="VGIY01000187">
    <property type="protein sequence ID" value="MBM3317779.1"/>
    <property type="molecule type" value="Genomic_DNA"/>
</dbReference>
<name>A0A937XB51_UNCEI</name>
<feature type="region of interest" description="Disordered" evidence="1">
    <location>
        <begin position="1"/>
        <end position="39"/>
    </location>
</feature>
<organism evidence="2 3">
    <name type="scientific">Eiseniibacteriota bacterium</name>
    <dbReference type="NCBI Taxonomy" id="2212470"/>
    <lineage>
        <taxon>Bacteria</taxon>
        <taxon>Candidatus Eiseniibacteriota</taxon>
    </lineage>
</organism>
<dbReference type="Proteomes" id="UP000748308">
    <property type="component" value="Unassembled WGS sequence"/>
</dbReference>
<evidence type="ECO:0000313" key="2">
    <source>
        <dbReference type="EMBL" id="MBM3317779.1"/>
    </source>
</evidence>
<accession>A0A937XB51</accession>
<sequence length="266" mass="28495">MLRGGEQAAVSETPAAPASGAAAAAGDLPPGHPPIDSREDWIGRSLLDDLLAADEPLRFENLRAAPGAAAPGGKSILTLRITAGGPSVADTWQIRMDAFGWVTAAYWAQGSAGPRLDELHATRRAEFRIAPASENALRAMAVLLFPVGERPGRMQPPEASPRIPRHLWPYEEPGRLDIDYRIETLDRADPSAWPGGQASVPLDLVQLLIGTWDDVPPRALRLAARDLAERHPLLMRAALFAEGVILALEVEGPPAQELGLPLRVGR</sequence>
<feature type="compositionally biased region" description="Low complexity" evidence="1">
    <location>
        <begin position="14"/>
        <end position="29"/>
    </location>
</feature>
<protein>
    <submittedName>
        <fullName evidence="2">Uncharacterized protein</fullName>
    </submittedName>
</protein>
<gene>
    <name evidence="2" type="ORF">FJY75_07985</name>
</gene>
<evidence type="ECO:0000313" key="3">
    <source>
        <dbReference type="Proteomes" id="UP000748308"/>
    </source>
</evidence>